<reference evidence="1 2" key="1">
    <citation type="journal article" date="2013" name="Int. J. Syst. Evol. Microbiol.">
        <title>Kordia antarctica sp. nov., isolated from Antarctic seawater.</title>
        <authorList>
            <person name="Baek K."/>
            <person name="Choi A."/>
            <person name="Kang I."/>
            <person name="Lee K."/>
            <person name="Cho J.C."/>
        </authorList>
    </citation>
    <scope>NUCLEOTIDE SEQUENCE [LARGE SCALE GENOMIC DNA]</scope>
    <source>
        <strain evidence="1 2">IMCC3317</strain>
    </source>
</reference>
<proteinExistence type="predicted"/>
<accession>A0A7L4ZQI7</accession>
<evidence type="ECO:0000313" key="1">
    <source>
        <dbReference type="EMBL" id="QHI39003.1"/>
    </source>
</evidence>
<dbReference type="KEGG" id="kan:IMCC3317_44030"/>
<dbReference type="Proteomes" id="UP000464657">
    <property type="component" value="Chromosome"/>
</dbReference>
<name>A0A7L4ZQI7_9FLAO</name>
<protein>
    <submittedName>
        <fullName evidence="1">Uncharacterized protein</fullName>
    </submittedName>
</protein>
<gene>
    <name evidence="1" type="ORF">IMCC3317_44030</name>
</gene>
<keyword evidence="2" id="KW-1185">Reference proteome</keyword>
<sequence length="42" mass="4821">MAKQKSISNLKQTHVIDRSGKYTYSCKLFCKTDACSSQDYQD</sequence>
<evidence type="ECO:0000313" key="2">
    <source>
        <dbReference type="Proteomes" id="UP000464657"/>
    </source>
</evidence>
<dbReference type="AlphaFoldDB" id="A0A7L4ZQI7"/>
<dbReference type="EMBL" id="CP019288">
    <property type="protein sequence ID" value="QHI39003.1"/>
    <property type="molecule type" value="Genomic_DNA"/>
</dbReference>
<organism evidence="1 2">
    <name type="scientific">Kordia antarctica</name>
    <dbReference type="NCBI Taxonomy" id="1218801"/>
    <lineage>
        <taxon>Bacteria</taxon>
        <taxon>Pseudomonadati</taxon>
        <taxon>Bacteroidota</taxon>
        <taxon>Flavobacteriia</taxon>
        <taxon>Flavobacteriales</taxon>
        <taxon>Flavobacteriaceae</taxon>
        <taxon>Kordia</taxon>
    </lineage>
</organism>